<reference evidence="1" key="2">
    <citation type="submission" date="2020-11" db="EMBL/GenBank/DDBJ databases">
        <authorList>
            <person name="McCartney M.A."/>
            <person name="Auch B."/>
            <person name="Kono T."/>
            <person name="Mallez S."/>
            <person name="Becker A."/>
            <person name="Gohl D.M."/>
            <person name="Silverstein K.A.T."/>
            <person name="Koren S."/>
            <person name="Bechman K.B."/>
            <person name="Herman A."/>
            <person name="Abrahante J.E."/>
            <person name="Garbe J."/>
        </authorList>
    </citation>
    <scope>NUCLEOTIDE SEQUENCE</scope>
    <source>
        <strain evidence="1">Duluth1</strain>
        <tissue evidence="1">Whole animal</tissue>
    </source>
</reference>
<reference evidence="1" key="1">
    <citation type="journal article" date="2019" name="bioRxiv">
        <title>The Genome of the Zebra Mussel, Dreissena polymorpha: A Resource for Invasive Species Research.</title>
        <authorList>
            <person name="McCartney M.A."/>
            <person name="Auch B."/>
            <person name="Kono T."/>
            <person name="Mallez S."/>
            <person name="Zhang Y."/>
            <person name="Obille A."/>
            <person name="Becker A."/>
            <person name="Abrahante J.E."/>
            <person name="Garbe J."/>
            <person name="Badalamenti J.P."/>
            <person name="Herman A."/>
            <person name="Mangelson H."/>
            <person name="Liachko I."/>
            <person name="Sullivan S."/>
            <person name="Sone E.D."/>
            <person name="Koren S."/>
            <person name="Silverstein K.A.T."/>
            <person name="Beckman K.B."/>
            <person name="Gohl D.M."/>
        </authorList>
    </citation>
    <scope>NUCLEOTIDE SEQUENCE</scope>
    <source>
        <strain evidence="1">Duluth1</strain>
        <tissue evidence="1">Whole animal</tissue>
    </source>
</reference>
<sequence length="162" mass="18916">MAFVIVSRTRLVERASPLIPSRETLKDKLATICSPKIFWEHKNILTVFHEDWKINVTFRVKNAPQPANLVTNFHENQSINEASRVLTTFYYSHKWKHSPPPCGHLFQATRPIFVLIQDITGTNLLTKFHENWIINVTSRVITRLFYRKIAPPHISHVFQQTS</sequence>
<organism evidence="1 2">
    <name type="scientific">Dreissena polymorpha</name>
    <name type="common">Zebra mussel</name>
    <name type="synonym">Mytilus polymorpha</name>
    <dbReference type="NCBI Taxonomy" id="45954"/>
    <lineage>
        <taxon>Eukaryota</taxon>
        <taxon>Metazoa</taxon>
        <taxon>Spiralia</taxon>
        <taxon>Lophotrochozoa</taxon>
        <taxon>Mollusca</taxon>
        <taxon>Bivalvia</taxon>
        <taxon>Autobranchia</taxon>
        <taxon>Heteroconchia</taxon>
        <taxon>Euheterodonta</taxon>
        <taxon>Imparidentia</taxon>
        <taxon>Neoheterodontei</taxon>
        <taxon>Myida</taxon>
        <taxon>Dreissenoidea</taxon>
        <taxon>Dreissenidae</taxon>
        <taxon>Dreissena</taxon>
    </lineage>
</organism>
<accession>A0A9D4FP16</accession>
<dbReference type="AlphaFoldDB" id="A0A9D4FP16"/>
<name>A0A9D4FP16_DREPO</name>
<dbReference type="EMBL" id="JAIWYP010000007">
    <property type="protein sequence ID" value="KAH3802373.1"/>
    <property type="molecule type" value="Genomic_DNA"/>
</dbReference>
<protein>
    <submittedName>
        <fullName evidence="1">Uncharacterized protein</fullName>
    </submittedName>
</protein>
<evidence type="ECO:0000313" key="2">
    <source>
        <dbReference type="Proteomes" id="UP000828390"/>
    </source>
</evidence>
<evidence type="ECO:0000313" key="1">
    <source>
        <dbReference type="EMBL" id="KAH3802373.1"/>
    </source>
</evidence>
<comment type="caution">
    <text evidence="1">The sequence shown here is derived from an EMBL/GenBank/DDBJ whole genome shotgun (WGS) entry which is preliminary data.</text>
</comment>
<dbReference type="Proteomes" id="UP000828390">
    <property type="component" value="Unassembled WGS sequence"/>
</dbReference>
<gene>
    <name evidence="1" type="ORF">DPMN_156049</name>
</gene>
<proteinExistence type="predicted"/>
<keyword evidence="2" id="KW-1185">Reference proteome</keyword>